<evidence type="ECO:0000313" key="2">
    <source>
        <dbReference type="EMBL" id="TQM18578.1"/>
    </source>
</evidence>
<reference evidence="2 3" key="1">
    <citation type="submission" date="2019-06" db="EMBL/GenBank/DDBJ databases">
        <title>Sequencing the genomes of 1000 actinobacteria strains.</title>
        <authorList>
            <person name="Klenk H.-P."/>
        </authorList>
    </citation>
    <scope>NUCLEOTIDE SEQUENCE [LARGE SCALE GENOMIC DNA]</scope>
    <source>
        <strain evidence="2 3">DSM 105492</strain>
    </source>
</reference>
<protein>
    <submittedName>
        <fullName evidence="2">Uncharacterized protein</fullName>
    </submittedName>
</protein>
<accession>A0A543EAH9</accession>
<dbReference type="AlphaFoldDB" id="A0A543EAH9"/>
<dbReference type="EMBL" id="VFPE01000008">
    <property type="protein sequence ID" value="TQM18578.1"/>
    <property type="molecule type" value="Genomic_DNA"/>
</dbReference>
<keyword evidence="3" id="KW-1185">Reference proteome</keyword>
<comment type="caution">
    <text evidence="2">The sequence shown here is derived from an EMBL/GenBank/DDBJ whole genome shotgun (WGS) entry which is preliminary data.</text>
</comment>
<evidence type="ECO:0000313" key="3">
    <source>
        <dbReference type="Proteomes" id="UP000320235"/>
    </source>
</evidence>
<gene>
    <name evidence="2" type="ORF">FB391_3708</name>
</gene>
<sequence>MTDGHPPGLFGFMNGYGYQNGSPLTGLITSGPRTIVYTTHTIGNATIVQSDRHDSARRSGAKSTSARRKSGPTRCSTSFDHHTGSLPWGSSMPRSRVL</sequence>
<feature type="region of interest" description="Disordered" evidence="1">
    <location>
        <begin position="48"/>
        <end position="98"/>
    </location>
</feature>
<evidence type="ECO:0000256" key="1">
    <source>
        <dbReference type="SAM" id="MobiDB-lite"/>
    </source>
</evidence>
<name>A0A543EAH9_9MICO</name>
<proteinExistence type="predicted"/>
<organism evidence="2 3">
    <name type="scientific">Microbacterium kyungheense</name>
    <dbReference type="NCBI Taxonomy" id="1263636"/>
    <lineage>
        <taxon>Bacteria</taxon>
        <taxon>Bacillati</taxon>
        <taxon>Actinomycetota</taxon>
        <taxon>Actinomycetes</taxon>
        <taxon>Micrococcales</taxon>
        <taxon>Microbacteriaceae</taxon>
        <taxon>Microbacterium</taxon>
    </lineage>
</organism>
<dbReference type="Proteomes" id="UP000320235">
    <property type="component" value="Unassembled WGS sequence"/>
</dbReference>